<sequence>MSQNGYRPTDLTSDDLTTGAIETLYEIVSLAQNSTDNPSRALFNAYNNVLESKHQLPSDDAVLHRFLSHMQEHGREGEDLFYRFQRVMKEFFGFDIERGTEEIQVASNVDQTRNQAQPTLGRTGSFDSFLDGTADKVAGVEYGDLAVRPRRASQQGVPDGYGDKARQRRSRSDTEAHSSQPAQLPVRAKVNGNVPRRSTSAHQPPAHKRSVSVSSRGSLQIRRGGPVETRKIENHDADESDLTDRTASFDISSIQIPGVNAPIPDDRYESPRQQQPFAPEPFRLSDTRLMDDAETFEEQRIHRVTRECIRIWRDRTQARLNMRNDMERAAIAFDRHVLLRASIVQLRDTALMRRSARETNRFFDRLETRADKARSLFLLTKAFTHWAKCAEDEVQRTSVARRHILRTRFFNGWRDITAVNELKIQHFALAKFLSRWRSRTAEVRDRDQFAGEYYEDKLVNRSWKALNDAYLERGASNWHDKRVVRTSLQKWHTTTETLRERDVWASDRWDATVLRKTFQTWRQRTAAVQTMQSQANGFQQNSVLRTAFHVIQKQARLEPLLRQYRARTDRRVLTTAFQDWCTDAQLSRQARNVDRMRVLRNAYTAWNDRLRIKALQDRINDRLIVESLYKWTLASRVSLFQRVHNRQLKESVFLTWITRTNQRANTLDAAERRFAQFKRNQLLRTCLRKMEAITTEKRAEEFAIVAEYQQKLKQRIFDNLKERQQHFQQLSKWSADARFYVLGKHTLKTWSEATQHARRNRRRDAYSQVRRTVKTNLVRKAFEYWRSNANHVVALTQRANDMRDNRTLQNSAAIVHQWHDRTLVLRQQDAQAANLHAFKVSTRYLTHWSERMNTLQTMDAQAVALRQESTELAATGALKKMGWRLWNIHRQEDNARALFDRNFEKHVRAMVRFWLEKANERLAERSASPTPRRRRRRDDDHGNDNDGGNRAGLDDHLDNDKGEQGGLDQPNEETQRLEGWSAFDETALGLNNDLDLSLSITPEQPKRYPSFTPNVYSRPPLSSSARPPGSILRRSTTFGQSQSTFRPQPATIAEDEESDIDFFDAAQSTFWTGTPMPPPPTSKPGYLKTPSKRSVARAKHPELPPSPEKQLRVQSPVRRPLPLRLERERAGLTLGSMSAPPVRSTLDPSLGAAPIGGVTSFERRLREGGFGGSVAATGVRTGREVHGFLRNIAGAPEEINRLCATVKEVAILAETAKQLLDKIAKQRQTDVTGQSVGLFEAALKSLNRELQNLRILSARFRGGNNTWSRVRYVLDERKINKAFENLERSKSLLGNSLQVASRYVFIDGITGWWWLDN</sequence>
<keyword evidence="4" id="KW-1185">Reference proteome</keyword>
<feature type="region of interest" description="Disordered" evidence="1">
    <location>
        <begin position="923"/>
        <end position="975"/>
    </location>
</feature>
<dbReference type="KEGG" id="pte:PTT_12412"/>
<gene>
    <name evidence="3" type="ORF">PTT_12412</name>
</gene>
<evidence type="ECO:0000313" key="3">
    <source>
        <dbReference type="EMBL" id="EFQ90885.1"/>
    </source>
</evidence>
<dbReference type="Proteomes" id="UP000001067">
    <property type="component" value="Unassembled WGS sequence"/>
</dbReference>
<evidence type="ECO:0000259" key="2">
    <source>
        <dbReference type="Pfam" id="PF08457"/>
    </source>
</evidence>
<organism evidence="4">
    <name type="scientific">Pyrenophora teres f. teres (strain 0-1)</name>
    <name type="common">Barley net blotch fungus</name>
    <name type="synonym">Drechslera teres f. teres</name>
    <dbReference type="NCBI Taxonomy" id="861557"/>
    <lineage>
        <taxon>Eukaryota</taxon>
        <taxon>Fungi</taxon>
        <taxon>Dikarya</taxon>
        <taxon>Ascomycota</taxon>
        <taxon>Pezizomycotina</taxon>
        <taxon>Dothideomycetes</taxon>
        <taxon>Pleosporomycetidae</taxon>
        <taxon>Pleosporales</taxon>
        <taxon>Pleosporineae</taxon>
        <taxon>Pleosporaceae</taxon>
        <taxon>Pyrenophora</taxon>
    </lineage>
</organism>
<dbReference type="eggNOG" id="KOG4775">
    <property type="taxonomic scope" value="Eukaryota"/>
</dbReference>
<accession>E3RTQ8</accession>
<evidence type="ECO:0000313" key="4">
    <source>
        <dbReference type="Proteomes" id="UP000001067"/>
    </source>
</evidence>
<dbReference type="HOGENOM" id="CLU_007577_0_0_1"/>
<feature type="compositionally biased region" description="Basic and acidic residues" evidence="1">
    <location>
        <begin position="161"/>
        <end position="176"/>
    </location>
</feature>
<dbReference type="STRING" id="861557.E3RTQ8"/>
<evidence type="ECO:0000256" key="1">
    <source>
        <dbReference type="SAM" id="MobiDB-lite"/>
    </source>
</evidence>
<feature type="compositionally biased region" description="Polar residues" evidence="1">
    <location>
        <begin position="1033"/>
        <end position="1046"/>
    </location>
</feature>
<dbReference type="EMBL" id="GL535021">
    <property type="protein sequence ID" value="EFQ90885.1"/>
    <property type="molecule type" value="Genomic_DNA"/>
</dbReference>
<dbReference type="InterPro" id="IPR013665">
    <property type="entry name" value="Sfi1_dom"/>
</dbReference>
<proteinExistence type="predicted"/>
<dbReference type="Pfam" id="PF08457">
    <property type="entry name" value="Sfi1"/>
    <property type="match status" value="1"/>
</dbReference>
<protein>
    <recommendedName>
        <fullName evidence="2">Sfi1 spindle body domain-containing protein</fullName>
    </recommendedName>
</protein>
<name>E3RTQ8_PYRTT</name>
<reference evidence="3 4" key="1">
    <citation type="journal article" date="2010" name="Genome Biol.">
        <title>A first genome assembly of the barley fungal pathogen Pyrenophora teres f. teres.</title>
        <authorList>
            <person name="Ellwood S.R."/>
            <person name="Liu Z."/>
            <person name="Syme R.A."/>
            <person name="Lai Z."/>
            <person name="Hane J.K."/>
            <person name="Keiper F."/>
            <person name="Moffat C.S."/>
            <person name="Oliver R.P."/>
            <person name="Friesen T.L."/>
        </authorList>
    </citation>
    <scope>NUCLEOTIDE SEQUENCE [LARGE SCALE GENOMIC DNA]</scope>
    <source>
        <strain evidence="3 4">0-1</strain>
    </source>
</reference>
<feature type="domain" description="Sfi1 spindle body" evidence="2">
    <location>
        <begin position="353"/>
        <end position="918"/>
    </location>
</feature>
<dbReference type="OrthoDB" id="5215300at2759"/>
<feature type="compositionally biased region" description="Basic and acidic residues" evidence="1">
    <location>
        <begin position="952"/>
        <end position="963"/>
    </location>
</feature>
<feature type="region of interest" description="Disordered" evidence="1">
    <location>
        <begin position="1071"/>
        <end position="1115"/>
    </location>
</feature>
<feature type="region of interest" description="Disordered" evidence="1">
    <location>
        <begin position="148"/>
        <end position="229"/>
    </location>
</feature>
<feature type="compositionally biased region" description="Low complexity" evidence="1">
    <location>
        <begin position="1017"/>
        <end position="1030"/>
    </location>
</feature>
<feature type="region of interest" description="Disordered" evidence="1">
    <location>
        <begin position="1001"/>
        <end position="1055"/>
    </location>
</feature>